<protein>
    <recommendedName>
        <fullName evidence="4">IPT/TIG domain-containing protein</fullName>
    </recommendedName>
</protein>
<name>A0A068NQ09_FIMGI</name>
<sequence>MRLRSIGALTVAALALVATASAQEAGGQYNIANFTPAYGPPGTTINIVGSGVGTSTGVTFNGKPAQFTVGAAYQVYAVVPQGATSGPIVISRNGQTAKSTSDFIVGTAGGPPPASIVDPPPHISPPAGALTGHPRLWVRGSDINRLRGWAVPGNQVWNDLKTVANNMKADMLQGKVPQQDSGDGEGNAFAYPTEEYAEIFAFMSLVDPVAANRADWAKRAHDLMMVVINNAVQGPAANQPFRTPHFITMNRGRWYGESFPLVLDWCYPLFSAAEKATIRKVFIRWIHESLDVNQMGGSYVVQPSGMVNSPGMLSNKGSVRWSGNNYWCNHARNIGMMSLALDPADDVPAAAGDPKAGYVGDYIGNVTGAWLYVRSYADTHDLAGGLSQEGPGYGESSFSALTMLMLAMHTAGYDDPAVYGSPAAIAQNPFWKSDAMTAYIHSMSPQKATFASWMPPMYLPAGYGDVLRFETIDMIRAFGPLAIMDLADGNTTSTRLNSIRWMQTWLSPGGPTSLDKRLVSSPSNYGSMLPILYFLTFDPTAPAPLDPRVGLSTDYVAPGMNRILSRTDWTANASWFAFISTWNVTDHQWGNANSFSFYRGGEFLTKEWSGYGKNIGASDYQNNLSIQNPPTGAGIPWFNVDEGTHGGQYSYSSNGDPVVKSSLQGSYVFAEGDSTNRYNTTIFHATDVAHASRSILYLKPDTIVVYDRATSKSANRYKRFYLNFATQPVINGNTATVTTPKGQKLFVSSLLPAGASLTGDMPTTTWSYNEGTQDEPMHYRLCEQDPSNPLDVRFLNVLQGANSNAAPIQASWFAPSVGAFDGALFNNTAVLFAVNLNQAFTGLTYTVPVGTTSHFVTGLTPGAGYTVTQQTGLNGVTVTVTAGGTTIADSGGLIHF</sequence>
<dbReference type="Gene3D" id="1.50.10.100">
    <property type="entry name" value="Chondroitin AC/alginate lyase"/>
    <property type="match status" value="1"/>
</dbReference>
<feature type="signal peptide" evidence="1">
    <location>
        <begin position="1"/>
        <end position="22"/>
    </location>
</feature>
<dbReference type="Proteomes" id="UP000027982">
    <property type="component" value="Chromosome"/>
</dbReference>
<dbReference type="Gene3D" id="2.60.40.10">
    <property type="entry name" value="Immunoglobulins"/>
    <property type="match status" value="1"/>
</dbReference>
<feature type="chain" id="PRO_5001651859" description="IPT/TIG domain-containing protein" evidence="1">
    <location>
        <begin position="23"/>
        <end position="896"/>
    </location>
</feature>
<evidence type="ECO:0000313" key="3">
    <source>
        <dbReference type="Proteomes" id="UP000027982"/>
    </source>
</evidence>
<dbReference type="HOGENOM" id="CLU_009589_0_0_0"/>
<dbReference type="OrthoDB" id="5499956at2"/>
<dbReference type="RefSeq" id="WP_025225971.1">
    <property type="nucleotide sequence ID" value="NZ_CP007139.1"/>
</dbReference>
<gene>
    <name evidence="2" type="ORF">OP10G_2089</name>
</gene>
<dbReference type="InterPro" id="IPR008929">
    <property type="entry name" value="Chondroitin_lyas"/>
</dbReference>
<keyword evidence="1" id="KW-0732">Signal</keyword>
<dbReference type="AlphaFoldDB" id="A0A068NQ09"/>
<dbReference type="eggNOG" id="ENOG5033T9D">
    <property type="taxonomic scope" value="Bacteria"/>
</dbReference>
<dbReference type="InterPro" id="IPR014756">
    <property type="entry name" value="Ig_E-set"/>
</dbReference>
<reference evidence="2 3" key="1">
    <citation type="journal article" date="2014" name="PLoS ONE">
        <title>The first complete genome sequence of the class fimbriimonadia in the phylum armatimonadetes.</title>
        <authorList>
            <person name="Hu Z.Y."/>
            <person name="Wang Y.Z."/>
            <person name="Im W.T."/>
            <person name="Wang S.Y."/>
            <person name="Zhao G.P."/>
            <person name="Zheng H.J."/>
            <person name="Quan Z.X."/>
        </authorList>
    </citation>
    <scope>NUCLEOTIDE SEQUENCE [LARGE SCALE GENOMIC DNA]</scope>
    <source>
        <strain evidence="2">Gsoil 348</strain>
    </source>
</reference>
<dbReference type="Gene3D" id="2.70.98.70">
    <property type="match status" value="1"/>
</dbReference>
<keyword evidence="3" id="KW-1185">Reference proteome</keyword>
<organism evidence="2 3">
    <name type="scientific">Fimbriimonas ginsengisoli Gsoil 348</name>
    <dbReference type="NCBI Taxonomy" id="661478"/>
    <lineage>
        <taxon>Bacteria</taxon>
        <taxon>Bacillati</taxon>
        <taxon>Armatimonadota</taxon>
        <taxon>Fimbriimonadia</taxon>
        <taxon>Fimbriimonadales</taxon>
        <taxon>Fimbriimonadaceae</taxon>
        <taxon>Fimbriimonas</taxon>
    </lineage>
</organism>
<evidence type="ECO:0000313" key="2">
    <source>
        <dbReference type="EMBL" id="AIE85457.1"/>
    </source>
</evidence>
<dbReference type="SUPFAM" id="SSF81296">
    <property type="entry name" value="E set domains"/>
    <property type="match status" value="1"/>
</dbReference>
<dbReference type="KEGG" id="fgi:OP10G_2089"/>
<evidence type="ECO:0000256" key="1">
    <source>
        <dbReference type="SAM" id="SignalP"/>
    </source>
</evidence>
<evidence type="ECO:0008006" key="4">
    <source>
        <dbReference type="Google" id="ProtNLM"/>
    </source>
</evidence>
<dbReference type="EMBL" id="CP007139">
    <property type="protein sequence ID" value="AIE85457.1"/>
    <property type="molecule type" value="Genomic_DNA"/>
</dbReference>
<dbReference type="STRING" id="661478.OP10G_2089"/>
<dbReference type="InterPro" id="IPR013783">
    <property type="entry name" value="Ig-like_fold"/>
</dbReference>
<accession>A0A068NQ09</accession>
<proteinExistence type="predicted"/>